<sequence>MNNIDVLSTEESIVSNLLQTPDLLGKLKVKPEMFENEGIKKFITYVIEQGKVDVNQIYFKSRKDKSFISTQRLSQLYDSKQADKTFFMSDQMNILQNYVLKKALADAKDYQSSPTPQNLKLLTEQLNELNDLSIQKDNPTDNFLMEVMDNILSDKCKTFIKTGIDSIDSKIIGFESGQLNVLGARPSLGKTSLALTMMWNIARSGIPATFFSLETDGSNIVERLVAMMTNIPLHKIKRGGGLKPEEVDKVMQAIDVIKKHNHLRIEDQAQLTPSDIREVAMQSNGKPNVIFIDYLTLMSSDTPQKDRRLEVEKISRDLKVIAKETRSTIIALSQLSRGVESRQDKRPMMSDLREAGGIEQDANMIFFLYREDYYDKTLQDDDTGRSDIEFIIAKNKDGQTGTVDLEFYKKTQRFY</sequence>
<dbReference type="GO" id="GO:0003678">
    <property type="term" value="F:DNA helicase activity"/>
    <property type="evidence" value="ECO:0007669"/>
    <property type="project" value="InterPro"/>
</dbReference>
<evidence type="ECO:0000313" key="3">
    <source>
        <dbReference type="Proteomes" id="UP000235748"/>
    </source>
</evidence>
<proteinExistence type="predicted"/>
<organism evidence="2 3">
    <name type="scientific">Staphylococcus pettenkoferi</name>
    <dbReference type="NCBI Taxonomy" id="170573"/>
    <lineage>
        <taxon>Bacteria</taxon>
        <taxon>Bacillati</taxon>
        <taxon>Bacillota</taxon>
        <taxon>Bacilli</taxon>
        <taxon>Bacillales</taxon>
        <taxon>Staphylococcaceae</taxon>
        <taxon>Staphylococcus</taxon>
    </lineage>
</organism>
<dbReference type="CDD" id="cd00984">
    <property type="entry name" value="DnaB_C"/>
    <property type="match status" value="1"/>
</dbReference>
<feature type="domain" description="SF4 helicase" evidence="1">
    <location>
        <begin position="153"/>
        <end position="415"/>
    </location>
</feature>
<dbReference type="AlphaFoldDB" id="A0A2N6QKJ5"/>
<evidence type="ECO:0000259" key="1">
    <source>
        <dbReference type="PROSITE" id="PS51199"/>
    </source>
</evidence>
<dbReference type="PANTHER" id="PTHR30153:SF2">
    <property type="entry name" value="REPLICATIVE DNA HELICASE"/>
    <property type="match status" value="1"/>
</dbReference>
<name>A0A2N6QKJ5_9STAP</name>
<dbReference type="GO" id="GO:0005829">
    <property type="term" value="C:cytosol"/>
    <property type="evidence" value="ECO:0007669"/>
    <property type="project" value="TreeGrafter"/>
</dbReference>
<dbReference type="InterPro" id="IPR007694">
    <property type="entry name" value="DNA_helicase_DnaB-like_C"/>
</dbReference>
<gene>
    <name evidence="2" type="ORF">CJ235_00550</name>
</gene>
<reference evidence="2 3" key="1">
    <citation type="submission" date="2017-09" db="EMBL/GenBank/DDBJ databases">
        <title>Bacterial strain isolated from the female urinary microbiota.</title>
        <authorList>
            <person name="Thomas-White K."/>
            <person name="Kumar N."/>
            <person name="Forster S."/>
            <person name="Putonti C."/>
            <person name="Lawley T."/>
            <person name="Wolfe A.J."/>
        </authorList>
    </citation>
    <scope>NUCLEOTIDE SEQUENCE [LARGE SCALE GENOMIC DNA]</scope>
    <source>
        <strain evidence="2 3">UMB0834</strain>
    </source>
</reference>
<evidence type="ECO:0000313" key="2">
    <source>
        <dbReference type="EMBL" id="PMC20194.1"/>
    </source>
</evidence>
<dbReference type="SUPFAM" id="SSF52540">
    <property type="entry name" value="P-loop containing nucleoside triphosphate hydrolases"/>
    <property type="match status" value="1"/>
</dbReference>
<dbReference type="Proteomes" id="UP000235748">
    <property type="component" value="Unassembled WGS sequence"/>
</dbReference>
<dbReference type="Pfam" id="PF03796">
    <property type="entry name" value="DnaB_C"/>
    <property type="match status" value="1"/>
</dbReference>
<dbReference type="Gene3D" id="3.40.50.300">
    <property type="entry name" value="P-loop containing nucleotide triphosphate hydrolases"/>
    <property type="match status" value="1"/>
</dbReference>
<dbReference type="RefSeq" id="WP_102695982.1">
    <property type="nucleotide sequence ID" value="NZ_PNGG01000001.1"/>
</dbReference>
<dbReference type="PROSITE" id="PS51199">
    <property type="entry name" value="SF4_HELICASE"/>
    <property type="match status" value="1"/>
</dbReference>
<dbReference type="GO" id="GO:0006260">
    <property type="term" value="P:DNA replication"/>
    <property type="evidence" value="ECO:0007669"/>
    <property type="project" value="InterPro"/>
</dbReference>
<comment type="caution">
    <text evidence="2">The sequence shown here is derived from an EMBL/GenBank/DDBJ whole genome shotgun (WGS) entry which is preliminary data.</text>
</comment>
<accession>A0A2N6QKJ5</accession>
<dbReference type="InterPro" id="IPR027417">
    <property type="entry name" value="P-loop_NTPase"/>
</dbReference>
<dbReference type="PANTHER" id="PTHR30153">
    <property type="entry name" value="REPLICATIVE DNA HELICASE DNAB"/>
    <property type="match status" value="1"/>
</dbReference>
<dbReference type="GO" id="GO:0005524">
    <property type="term" value="F:ATP binding"/>
    <property type="evidence" value="ECO:0007669"/>
    <property type="project" value="InterPro"/>
</dbReference>
<dbReference type="EMBL" id="PNGG01000001">
    <property type="protein sequence ID" value="PMC20194.1"/>
    <property type="molecule type" value="Genomic_DNA"/>
</dbReference>
<protein>
    <submittedName>
        <fullName evidence="2">Damage-inducible protein</fullName>
    </submittedName>
</protein>